<dbReference type="PROSITE" id="PS51186">
    <property type="entry name" value="GNAT"/>
    <property type="match status" value="1"/>
</dbReference>
<dbReference type="EMBL" id="JXIQ01000013">
    <property type="protein sequence ID" value="KIY23659.1"/>
    <property type="molecule type" value="Genomic_DNA"/>
</dbReference>
<protein>
    <recommendedName>
        <fullName evidence="1">N-acetyltransferase domain-containing protein</fullName>
    </recommendedName>
</protein>
<dbReference type="PATRIC" id="fig|285983.3.peg.1113"/>
<comment type="caution">
    <text evidence="2">The sequence shown here is derived from an EMBL/GenBank/DDBJ whole genome shotgun (WGS) entry which is preliminary data.</text>
</comment>
<feature type="domain" description="N-acetyltransferase" evidence="1">
    <location>
        <begin position="1"/>
        <end position="170"/>
    </location>
</feature>
<keyword evidence="3" id="KW-1185">Reference proteome</keyword>
<reference evidence="2 3" key="1">
    <citation type="submission" date="2015-01" db="EMBL/GenBank/DDBJ databases">
        <title>Draft genome sequences of the supercritical CO2 tolerant bacteria Bacillus subterraneus MITOT1 and Bacillus cereus MIT0214.</title>
        <authorList>
            <person name="Peet K.C."/>
            <person name="Thompson J.R."/>
        </authorList>
    </citation>
    <scope>NUCLEOTIDE SEQUENCE [LARGE SCALE GENOMIC DNA]</scope>
    <source>
        <strain evidence="2 3">MITOT1</strain>
    </source>
</reference>
<gene>
    <name evidence="2" type="ORF">UB32_01355</name>
</gene>
<dbReference type="Proteomes" id="UP000032512">
    <property type="component" value="Unassembled WGS sequence"/>
</dbReference>
<organism evidence="2 3">
    <name type="scientific">Mesobacillus subterraneus</name>
    <dbReference type="NCBI Taxonomy" id="285983"/>
    <lineage>
        <taxon>Bacteria</taxon>
        <taxon>Bacillati</taxon>
        <taxon>Bacillota</taxon>
        <taxon>Bacilli</taxon>
        <taxon>Bacillales</taxon>
        <taxon>Bacillaceae</taxon>
        <taxon>Mesobacillus</taxon>
    </lineage>
</organism>
<dbReference type="GO" id="GO:0016747">
    <property type="term" value="F:acyltransferase activity, transferring groups other than amino-acyl groups"/>
    <property type="evidence" value="ECO:0007669"/>
    <property type="project" value="InterPro"/>
</dbReference>
<dbReference type="OrthoDB" id="5292888at2"/>
<evidence type="ECO:0000259" key="1">
    <source>
        <dbReference type="PROSITE" id="PS51186"/>
    </source>
</evidence>
<proteinExistence type="predicted"/>
<dbReference type="AlphaFoldDB" id="A0A0D6ZCW3"/>
<dbReference type="InterPro" id="IPR016181">
    <property type="entry name" value="Acyl_CoA_acyltransferase"/>
</dbReference>
<accession>A0A0D6ZCW3</accession>
<dbReference type="Pfam" id="PF00583">
    <property type="entry name" value="Acetyltransf_1"/>
    <property type="match status" value="1"/>
</dbReference>
<dbReference type="SUPFAM" id="SSF55729">
    <property type="entry name" value="Acyl-CoA N-acyltransferases (Nat)"/>
    <property type="match status" value="1"/>
</dbReference>
<name>A0A0D6ZCW3_9BACI</name>
<dbReference type="InterPro" id="IPR000182">
    <property type="entry name" value="GNAT_dom"/>
</dbReference>
<sequence>MQIRRATKEDALGIAKVHVESWKETYEGIISQDYLASLKIEDRKPLWEKNLSETADLSPVFVAVNPGGEIVGFASFGKERTGKFTADGELYAIYILKANQRRKLGLRLLREGIEALLEQNYTSMLVWVLKQNHSRLFYESLQPNKAGEEIDKIGGQEYVELAYVWNDLKSLKQIVVGKLI</sequence>
<evidence type="ECO:0000313" key="2">
    <source>
        <dbReference type="EMBL" id="KIY23659.1"/>
    </source>
</evidence>
<dbReference type="Gene3D" id="3.40.630.30">
    <property type="match status" value="1"/>
</dbReference>
<evidence type="ECO:0000313" key="3">
    <source>
        <dbReference type="Proteomes" id="UP000032512"/>
    </source>
</evidence>
<dbReference type="RefSeq" id="WP_044390593.1">
    <property type="nucleotide sequence ID" value="NZ_JXIQ01000013.1"/>
</dbReference>